<protein>
    <submittedName>
        <fullName evidence="1">(diamondback moth) hypothetical protein</fullName>
    </submittedName>
</protein>
<dbReference type="Proteomes" id="UP000653454">
    <property type="component" value="Unassembled WGS sequence"/>
</dbReference>
<dbReference type="AlphaFoldDB" id="A0A8S4FWC2"/>
<proteinExistence type="predicted"/>
<keyword evidence="2" id="KW-1185">Reference proteome</keyword>
<accession>A0A8S4FWC2</accession>
<name>A0A8S4FWC2_PLUXY</name>
<evidence type="ECO:0000313" key="1">
    <source>
        <dbReference type="EMBL" id="CAG9132389.1"/>
    </source>
</evidence>
<reference evidence="1" key="1">
    <citation type="submission" date="2020-11" db="EMBL/GenBank/DDBJ databases">
        <authorList>
            <person name="Whiteford S."/>
        </authorList>
    </citation>
    <scope>NUCLEOTIDE SEQUENCE</scope>
</reference>
<organism evidence="1 2">
    <name type="scientific">Plutella xylostella</name>
    <name type="common">Diamondback moth</name>
    <name type="synonym">Plutella maculipennis</name>
    <dbReference type="NCBI Taxonomy" id="51655"/>
    <lineage>
        <taxon>Eukaryota</taxon>
        <taxon>Metazoa</taxon>
        <taxon>Ecdysozoa</taxon>
        <taxon>Arthropoda</taxon>
        <taxon>Hexapoda</taxon>
        <taxon>Insecta</taxon>
        <taxon>Pterygota</taxon>
        <taxon>Neoptera</taxon>
        <taxon>Endopterygota</taxon>
        <taxon>Lepidoptera</taxon>
        <taxon>Glossata</taxon>
        <taxon>Ditrysia</taxon>
        <taxon>Yponomeutoidea</taxon>
        <taxon>Plutellidae</taxon>
        <taxon>Plutella</taxon>
    </lineage>
</organism>
<dbReference type="EMBL" id="CAJHNJ030000048">
    <property type="protein sequence ID" value="CAG9132389.1"/>
    <property type="molecule type" value="Genomic_DNA"/>
</dbReference>
<sequence length="105" mass="12212">MVNLPTPTASESYRHNYRPRSHHLWGSRYGKDLQAARQKKEPACLIELEDLASRAASQMDKWGSSPNHKDIATRLLRQQYNMEFKIKCHNCSGTHDQDEIYAPER</sequence>
<gene>
    <name evidence="1" type="ORF">PLXY2_LOCUS10589</name>
</gene>
<comment type="caution">
    <text evidence="1">The sequence shown here is derived from an EMBL/GenBank/DDBJ whole genome shotgun (WGS) entry which is preliminary data.</text>
</comment>
<evidence type="ECO:0000313" key="2">
    <source>
        <dbReference type="Proteomes" id="UP000653454"/>
    </source>
</evidence>